<keyword evidence="2" id="KW-0255">Endonuclease</keyword>
<gene>
    <name evidence="2" type="ORF">Terrestrivirus8_29</name>
</gene>
<dbReference type="GO" id="GO:0004519">
    <property type="term" value="F:endonuclease activity"/>
    <property type="evidence" value="ECO:0007669"/>
    <property type="project" value="UniProtKB-KW"/>
</dbReference>
<dbReference type="Pfam" id="PF20469">
    <property type="entry name" value="OLD-like_TOPRIM"/>
    <property type="match status" value="1"/>
</dbReference>
<dbReference type="PANTHER" id="PTHR43581:SF2">
    <property type="entry name" value="EXCINUCLEASE ATPASE SUBUNIT"/>
    <property type="match status" value="1"/>
</dbReference>
<dbReference type="InterPro" id="IPR051396">
    <property type="entry name" value="Bact_Antivir_Def_Nuclease"/>
</dbReference>
<dbReference type="GO" id="GO:0016887">
    <property type="term" value="F:ATP hydrolysis activity"/>
    <property type="evidence" value="ECO:0007669"/>
    <property type="project" value="InterPro"/>
</dbReference>
<keyword evidence="2" id="KW-0540">Nuclease</keyword>
<sequence length="849" mass="100505">MVHIKRICIDGFGSFNDFKLDGLKNSPMFITGTNGVGKSNFIELVIFALYLPQELYKYKNSNSNHKIQILFELNPEELKELKNKKIFIDCVNMIQFLLQQDLSYINFYHIIDSMKNIDLNKDVLYTVNVDNNNNSILSTTLEYEPKNFFTIGNLVGINKYVEMIQQKQTNNLSDINNYFICIDKKFNKIIKDDFKDMSKLRGKLGKYIEFMSSNNDTLVLAYRIDFNSYLNHVMTLLSKIPGMINIEMEFDGYIKSFNTINYQQRIITNNVLQEIEYKFETILHNHIKKLGIFITRNKYISKQQMINTYINLKSQFGFNDITVHNKLAESVNGKFEKRNKMYDISCNNKVLYKTIQTTFNKIICKDFDVIINTDHYVIDYEYKIKKDGLLYNCSNGEIELIDFLVDYYREDKHIIFVDEPCVHLSSQNKNNFRNEILKKESTKQIIIVTHNMEMIDNNCNIIYFKMDNSVTRGFNLELDEKEKKNLYEHREVLFSNNLLLVEGYDDFRFIKHFLEINRNVIKDDYNIVILGGKGDKIWKILDNLEIKYKSIYDFDLLGKKDNKICCDTIKFISNRMNKTELDSIIDNIKIDHNDIIECIRNSGKIKHIYTHALILTIITMCDNKFVLCDNKELTESKPKEKNILYDTNVKYLQDIMKKIEIDKHHIKQFTYIDFKKYILVNYNELIKTYTIDVKIILKDHPVEDFIDYINDIIIKNHNPTNHKSVDDFIESEIYNDNKFFIWKSDIKDLEGIAGKLFNCNFDKKKWRKISDEELNEKIQIYGNKYPLNKLLSFLKNGISDNYKSHIDQQIEKNSNAVEIKSMDDNNILADLDIMKNKKYLKRSNIQLDE</sequence>
<organism evidence="2">
    <name type="scientific">Terrestrivirus sp</name>
    <dbReference type="NCBI Taxonomy" id="2487775"/>
    <lineage>
        <taxon>Viruses</taxon>
        <taxon>Varidnaviria</taxon>
        <taxon>Bamfordvirae</taxon>
        <taxon>Nucleocytoviricota</taxon>
        <taxon>Megaviricetes</taxon>
        <taxon>Imitervirales</taxon>
        <taxon>Mimiviridae</taxon>
        <taxon>Klosneuvirinae</taxon>
    </lineage>
</organism>
<reference evidence="2" key="1">
    <citation type="submission" date="2018-10" db="EMBL/GenBank/DDBJ databases">
        <title>Hidden diversity of soil giant viruses.</title>
        <authorList>
            <person name="Schulz F."/>
            <person name="Alteio L."/>
            <person name="Goudeau D."/>
            <person name="Ryan E.M."/>
            <person name="Malmstrom R.R."/>
            <person name="Blanchard J."/>
            <person name="Woyke T."/>
        </authorList>
    </citation>
    <scope>NUCLEOTIDE SEQUENCE</scope>
    <source>
        <strain evidence="2">TEV1</strain>
    </source>
</reference>
<dbReference type="CDD" id="cd00267">
    <property type="entry name" value="ABC_ATPase"/>
    <property type="match status" value="1"/>
</dbReference>
<dbReference type="InterPro" id="IPR034139">
    <property type="entry name" value="TOPRIM_OLD"/>
</dbReference>
<dbReference type="Gene3D" id="3.40.50.300">
    <property type="entry name" value="P-loop containing nucleotide triphosphate hydrolases"/>
    <property type="match status" value="2"/>
</dbReference>
<accession>A0A3G4ZNS6</accession>
<proteinExistence type="predicted"/>
<evidence type="ECO:0000313" key="2">
    <source>
        <dbReference type="EMBL" id="AYV76536.1"/>
    </source>
</evidence>
<protein>
    <submittedName>
        <fullName evidence="2">ATP-dependent endonuclease</fullName>
    </submittedName>
</protein>
<dbReference type="InterPro" id="IPR027417">
    <property type="entry name" value="P-loop_NTPase"/>
</dbReference>
<dbReference type="EMBL" id="MK071986">
    <property type="protein sequence ID" value="AYV76536.1"/>
    <property type="molecule type" value="Genomic_DNA"/>
</dbReference>
<evidence type="ECO:0000259" key="1">
    <source>
        <dbReference type="Pfam" id="PF20469"/>
    </source>
</evidence>
<keyword evidence="2" id="KW-0378">Hydrolase</keyword>
<dbReference type="SUPFAM" id="SSF52540">
    <property type="entry name" value="P-loop containing nucleoside triphosphate hydrolases"/>
    <property type="match status" value="1"/>
</dbReference>
<dbReference type="GO" id="GO:0005524">
    <property type="term" value="F:ATP binding"/>
    <property type="evidence" value="ECO:0007669"/>
    <property type="project" value="InterPro"/>
</dbReference>
<name>A0A3G4ZNS6_9VIRU</name>
<dbReference type="PANTHER" id="PTHR43581">
    <property type="entry name" value="ATP/GTP PHOSPHATASE"/>
    <property type="match status" value="1"/>
</dbReference>
<feature type="domain" description="OLD protein-like TOPRIM" evidence="1">
    <location>
        <begin position="493"/>
        <end position="555"/>
    </location>
</feature>